<dbReference type="EMBL" id="CABWLH010000008">
    <property type="protein sequence ID" value="VXB10112.1"/>
    <property type="molecule type" value="Genomic_DNA"/>
</dbReference>
<accession>A0A653MYS7</accession>
<dbReference type="Proteomes" id="UP000433089">
    <property type="component" value="Unassembled WGS sequence"/>
</dbReference>
<sequence length="117" mass="13715">MLQRISNRRMYNTNIIDDGYAGKATLTTDMLHQLLVEHYPTLKNERWDVDIDTIRTSPILHPLLRRKIPIGIEKFTCVLFTQQTESFGEPLIVYFLLDEKGESIYAMDLLLEQHDPH</sequence>
<name>A0A653MYS7_BACAB</name>
<evidence type="ECO:0000313" key="1">
    <source>
        <dbReference type="EMBL" id="VXB10112.1"/>
    </source>
</evidence>
<protein>
    <submittedName>
        <fullName evidence="1">Uncharacterized protein</fullName>
    </submittedName>
</protein>
<gene>
    <name evidence="1" type="ORF">BACI348_30238</name>
</gene>
<organism evidence="1 2">
    <name type="scientific">Bacillus altitudinis</name>
    <dbReference type="NCBI Taxonomy" id="293387"/>
    <lineage>
        <taxon>Bacteria</taxon>
        <taxon>Bacillati</taxon>
        <taxon>Bacillota</taxon>
        <taxon>Bacilli</taxon>
        <taxon>Bacillales</taxon>
        <taxon>Bacillaceae</taxon>
        <taxon>Bacillus</taxon>
    </lineage>
</organism>
<evidence type="ECO:0000313" key="2">
    <source>
        <dbReference type="Proteomes" id="UP000433089"/>
    </source>
</evidence>
<dbReference type="AlphaFoldDB" id="A0A653MYS7"/>
<proteinExistence type="predicted"/>
<reference evidence="1 2" key="1">
    <citation type="submission" date="2019-10" db="EMBL/GenBank/DDBJ databases">
        <authorList>
            <person name="Karimi E."/>
        </authorList>
    </citation>
    <scope>NUCLEOTIDE SEQUENCE [LARGE SCALE GENOMIC DNA]</scope>
    <source>
        <strain evidence="1">Bacillus sp. 348</strain>
    </source>
</reference>